<feature type="region of interest" description="Disordered" evidence="1">
    <location>
        <begin position="274"/>
        <end position="294"/>
    </location>
</feature>
<evidence type="ECO:0008006" key="5">
    <source>
        <dbReference type="Google" id="ProtNLM"/>
    </source>
</evidence>
<reference evidence="3 4" key="1">
    <citation type="submission" date="2021-01" db="EMBL/GenBank/DDBJ databases">
        <title>WGS of actinomycetes isolated from Thailand.</title>
        <authorList>
            <person name="Thawai C."/>
        </authorList>
    </citation>
    <scope>NUCLEOTIDE SEQUENCE [LARGE SCALE GENOMIC DNA]</scope>
    <source>
        <strain evidence="3 4">CA1R205</strain>
    </source>
</reference>
<evidence type="ECO:0000313" key="3">
    <source>
        <dbReference type="EMBL" id="MBL1095571.1"/>
    </source>
</evidence>
<sequence length="294" mass="30190">MRALRKAGAALALCAAALFTAAAPAVADGNDGKDAQNGKDGLTEAGTNFRTATALEQGEKATATASTGDYLYWAVPVAAGQVPTVEAKVKLPDASARHGGATWQLDVYDGLRRHQPCASGSPTHHADQQDTSVSLSCTVRQVRSWSERWANDPLPGAYYLRLTVVDLPEQDLGLPIDAEVTTTARDAGGKHADGGELAEPLNPSLRAGTIAEPDSEPPSDADSGSGSDSGDADEDSPRAVAEPEDGWGSGWWSDRWVWTAGGGALGALAAVGGYTLTRGPRSSGTGSGRPPADG</sequence>
<keyword evidence="2" id="KW-0732">Signal</keyword>
<dbReference type="EMBL" id="JAERRF010000002">
    <property type="protein sequence ID" value="MBL1095571.1"/>
    <property type="molecule type" value="Genomic_DNA"/>
</dbReference>
<name>A0ABS1N668_9ACTN</name>
<evidence type="ECO:0000256" key="2">
    <source>
        <dbReference type="SAM" id="SignalP"/>
    </source>
</evidence>
<evidence type="ECO:0000313" key="4">
    <source>
        <dbReference type="Proteomes" id="UP000634229"/>
    </source>
</evidence>
<gene>
    <name evidence="3" type="ORF">JK363_02535</name>
</gene>
<feature type="region of interest" description="Disordered" evidence="1">
    <location>
        <begin position="186"/>
        <end position="253"/>
    </location>
</feature>
<feature type="chain" id="PRO_5045912701" description="Secreted protein" evidence="2">
    <location>
        <begin position="28"/>
        <end position="294"/>
    </location>
</feature>
<evidence type="ECO:0000256" key="1">
    <source>
        <dbReference type="SAM" id="MobiDB-lite"/>
    </source>
</evidence>
<comment type="caution">
    <text evidence="3">The sequence shown here is derived from an EMBL/GenBank/DDBJ whole genome shotgun (WGS) entry which is preliminary data.</text>
</comment>
<accession>A0ABS1N668</accession>
<dbReference type="RefSeq" id="WP_201870999.1">
    <property type="nucleotide sequence ID" value="NZ_JAERRF010000002.1"/>
</dbReference>
<dbReference type="Proteomes" id="UP000634229">
    <property type="component" value="Unassembled WGS sequence"/>
</dbReference>
<keyword evidence="4" id="KW-1185">Reference proteome</keyword>
<feature type="signal peptide" evidence="2">
    <location>
        <begin position="1"/>
        <end position="27"/>
    </location>
</feature>
<proteinExistence type="predicted"/>
<feature type="compositionally biased region" description="Low complexity" evidence="1">
    <location>
        <begin position="220"/>
        <end position="229"/>
    </location>
</feature>
<organism evidence="3 4">
    <name type="scientific">Streptomyces coffeae</name>
    <dbReference type="NCBI Taxonomy" id="621382"/>
    <lineage>
        <taxon>Bacteria</taxon>
        <taxon>Bacillati</taxon>
        <taxon>Actinomycetota</taxon>
        <taxon>Actinomycetes</taxon>
        <taxon>Kitasatosporales</taxon>
        <taxon>Streptomycetaceae</taxon>
        <taxon>Streptomyces</taxon>
    </lineage>
</organism>
<protein>
    <recommendedName>
        <fullName evidence="5">Secreted protein</fullName>
    </recommendedName>
</protein>